<gene>
    <name evidence="1" type="ORF">SYN_03010</name>
</gene>
<accession>Q2LW43</accession>
<name>Q2LW43_SYNAS</name>
<proteinExistence type="predicted"/>
<dbReference type="AlphaFoldDB" id="Q2LW43"/>
<dbReference type="HOGENOM" id="CLU_3123522_0_0_7"/>
<dbReference type="KEGG" id="sat:SYN_03010"/>
<reference evidence="1 2" key="1">
    <citation type="journal article" date="2007" name="Proc. Natl. Acad. Sci. U.S.A.">
        <title>The genome of Syntrophus aciditrophicus: life at the thermodynamic limit of microbial growth.</title>
        <authorList>
            <person name="McInerney M.J."/>
            <person name="Rohlin L."/>
            <person name="Mouttaki H."/>
            <person name="Kim U."/>
            <person name="Krupp R.S."/>
            <person name="Rios-Hernandez L."/>
            <person name="Sieber J."/>
            <person name="Struchtemeyer C.G."/>
            <person name="Bhattacharyya A."/>
            <person name="Campbell J.W."/>
            <person name="Gunsalus R.P."/>
        </authorList>
    </citation>
    <scope>NUCLEOTIDE SEQUENCE [LARGE SCALE GENOMIC DNA]</scope>
    <source>
        <strain evidence="1 2">SB</strain>
    </source>
</reference>
<organism evidence="1 2">
    <name type="scientific">Syntrophus aciditrophicus (strain SB)</name>
    <dbReference type="NCBI Taxonomy" id="56780"/>
    <lineage>
        <taxon>Bacteria</taxon>
        <taxon>Pseudomonadati</taxon>
        <taxon>Thermodesulfobacteriota</taxon>
        <taxon>Syntrophia</taxon>
        <taxon>Syntrophales</taxon>
        <taxon>Syntrophaceae</taxon>
        <taxon>Syntrophus</taxon>
    </lineage>
</organism>
<dbReference type="InParanoid" id="Q2LW43"/>
<dbReference type="Proteomes" id="UP000001933">
    <property type="component" value="Chromosome"/>
</dbReference>
<dbReference type="EMBL" id="CP000252">
    <property type="protein sequence ID" value="ABC78302.1"/>
    <property type="molecule type" value="Genomic_DNA"/>
</dbReference>
<evidence type="ECO:0000313" key="1">
    <source>
        <dbReference type="EMBL" id="ABC78302.1"/>
    </source>
</evidence>
<evidence type="ECO:0000313" key="2">
    <source>
        <dbReference type="Proteomes" id="UP000001933"/>
    </source>
</evidence>
<protein>
    <submittedName>
        <fullName evidence="1">Hypothetical cytosolic protein</fullName>
    </submittedName>
</protein>
<keyword evidence="2" id="KW-1185">Reference proteome</keyword>
<sequence>MSAIVPSVAGCRFVNVFIACRHKTQYKYCKSLFCRGFQTPLLLQAELLQR</sequence>